<evidence type="ECO:0000313" key="2">
    <source>
        <dbReference type="Proteomes" id="UP000624404"/>
    </source>
</evidence>
<sequence length="111" mass="13036">MATTQEAAMNFELMRRGVVSWWSVPNWLSQRRQEIKDRVPLLDLFLAHSEALCTDQRDRFFGLCSLAEDCCTKTTPADYRKSLFETTSVVTLHHFSRYVDKIEPLHFQRPI</sequence>
<organism evidence="1 2">
    <name type="scientific">Sclerotinia trifoliorum</name>
    <dbReference type="NCBI Taxonomy" id="28548"/>
    <lineage>
        <taxon>Eukaryota</taxon>
        <taxon>Fungi</taxon>
        <taxon>Dikarya</taxon>
        <taxon>Ascomycota</taxon>
        <taxon>Pezizomycotina</taxon>
        <taxon>Leotiomycetes</taxon>
        <taxon>Helotiales</taxon>
        <taxon>Sclerotiniaceae</taxon>
        <taxon>Sclerotinia</taxon>
    </lineage>
</organism>
<dbReference type="Proteomes" id="UP000624404">
    <property type="component" value="Unassembled WGS sequence"/>
</dbReference>
<evidence type="ECO:0000313" key="1">
    <source>
        <dbReference type="EMBL" id="CAD6444561.1"/>
    </source>
</evidence>
<proteinExistence type="predicted"/>
<keyword evidence="2" id="KW-1185">Reference proteome</keyword>
<dbReference type="EMBL" id="CAJHIA010000012">
    <property type="protein sequence ID" value="CAD6444561.1"/>
    <property type="molecule type" value="Genomic_DNA"/>
</dbReference>
<protein>
    <submittedName>
        <fullName evidence="1">A6adbbb6-7643-40d6-9b97-d32292fa7116-CDS</fullName>
    </submittedName>
</protein>
<reference evidence="1" key="1">
    <citation type="submission" date="2020-10" db="EMBL/GenBank/DDBJ databases">
        <authorList>
            <person name="Kusch S."/>
        </authorList>
    </citation>
    <scope>NUCLEOTIDE SEQUENCE</scope>
    <source>
        <strain evidence="1">SwB9</strain>
    </source>
</reference>
<comment type="caution">
    <text evidence="1">The sequence shown here is derived from an EMBL/GenBank/DDBJ whole genome shotgun (WGS) entry which is preliminary data.</text>
</comment>
<name>A0A8H2VUP0_9HELO</name>
<accession>A0A8H2VUP0</accession>
<dbReference type="AlphaFoldDB" id="A0A8H2VUP0"/>
<gene>
    <name evidence="1" type="ORF">SCLTRI_LOCUS4353</name>
</gene>
<dbReference type="OrthoDB" id="3553147at2759"/>